<sequence length="1014" mass="117516">MYLNCHTFFSFKYGALSPKALFEQARQHKVKKLVLTDINNTSAYIEMLRICNEEREDYDLKIAVGIEFRRDEKLLFIGIAQNNEGFKELNGFLSYHNNTGQPLLRKAPAFNNVFVIYPFDHQEPATLRENEFIGVGIQEVNKIIRTPYTEFLHKLVIKHPVTFRDKKTFNTHRLLCAIGQNTILSKLDPSTQALPNEMMIPEAQLAAYYKRYPLIIKNTQQLLDQCHIYFDFKTDKNIASFTGSKAEDRKRLTSLALEGFTRRYDKHNKTALDRLHHELDIIARQNFEAYFLICDDIVKFAHHKNFEHVGRGSGANSIISYCLGLTDVDPIALDLYFERFLNPERSSPPDFDIDFSWKDRDTVTDYIFKKYGEKRTALLGTQVTFSSRSVLRELGKVFGLPKKEIDDIVEYPQQYQNKDQITRLIFNYAREMLKIPQHLSIHAGGILITEAPIYTYTATDRPPKDFPVSHFEMHAAEDIGIYKFDILSQRGLGHIKDSVATIASNKGIKEDVKRFDDFTKDPKIKALLSQGKTMGCFYVESPAMRMLLGKLECNDYITLVAASSIIRPGVARSGMMRAYIERHHALKNGRTYESIHPKMDELMQETYGIMVYQEDVIKVAHNFAKLSLAEADILRRGMSGKFRSRKEFQRVREKFFENCRKEGYENHVTERVWYEIESFSGYSFSKGHSASYAVESYQSLYLKAHYPLEFMVSVINNFGGFYKTEFYFHEARMDGGIIEAPCINQSEYLTSIRKKSIYMGFVHIKSLETKLGQLIPEERALNGPFKSLDNFIRRVSIGLEQIRILIRIGAFRFTKKSKRTLLWNAHMYFGSTQPRRYSRDLFEEEVKHYQLPSLEPSRFEDAFDELELLGFPLCDPYKLLKTHDMGDIKASSLKEMLQKQVEIVGYLVTTKNTSTKNGKPMHFGTFYDYEGKVFDTTHFPVIAKKYPFRGKGFYRIRGKVVEDFSYPMIEASWMEKLSMVDKYAIAQDSNDYTVIKKLRAKSGSSIKSKSKFVV</sequence>
<dbReference type="Pfam" id="PF02811">
    <property type="entry name" value="PHP"/>
    <property type="match status" value="1"/>
</dbReference>
<evidence type="ECO:0000313" key="8">
    <source>
        <dbReference type="EMBL" id="MDN5211433.1"/>
    </source>
</evidence>
<dbReference type="Pfam" id="PF14579">
    <property type="entry name" value="HHH_6"/>
    <property type="match status" value="1"/>
</dbReference>
<keyword evidence="2 8" id="KW-0808">Transferase</keyword>
<dbReference type="PANTHER" id="PTHR32294">
    <property type="entry name" value="DNA POLYMERASE III SUBUNIT ALPHA"/>
    <property type="match status" value="1"/>
</dbReference>
<dbReference type="EC" id="2.7.7.7" evidence="1"/>
<dbReference type="Pfam" id="PF17657">
    <property type="entry name" value="DNA_pol3_finger"/>
    <property type="match status" value="1"/>
</dbReference>
<organism evidence="8 9">
    <name type="scientific">Agaribacillus aureus</name>
    <dbReference type="NCBI Taxonomy" id="3051825"/>
    <lineage>
        <taxon>Bacteria</taxon>
        <taxon>Pseudomonadati</taxon>
        <taxon>Bacteroidota</taxon>
        <taxon>Cytophagia</taxon>
        <taxon>Cytophagales</taxon>
        <taxon>Splendidivirgaceae</taxon>
        <taxon>Agaribacillus</taxon>
    </lineage>
</organism>
<evidence type="ECO:0000256" key="3">
    <source>
        <dbReference type="ARBA" id="ARBA00022695"/>
    </source>
</evidence>
<dbReference type="GO" id="GO:0003887">
    <property type="term" value="F:DNA-directed DNA polymerase activity"/>
    <property type="evidence" value="ECO:0007669"/>
    <property type="project" value="UniProtKB-EC"/>
</dbReference>
<evidence type="ECO:0000313" key="9">
    <source>
        <dbReference type="Proteomes" id="UP001172083"/>
    </source>
</evidence>
<dbReference type="Gene3D" id="1.10.150.870">
    <property type="match status" value="1"/>
</dbReference>
<comment type="caution">
    <text evidence="8">The sequence shown here is derived from an EMBL/GenBank/DDBJ whole genome shotgun (WGS) entry which is preliminary data.</text>
</comment>
<keyword evidence="3 8" id="KW-0548">Nucleotidyltransferase</keyword>
<reference evidence="8" key="1">
    <citation type="submission" date="2023-06" db="EMBL/GenBank/DDBJ databases">
        <title>Genomic of Agaribacillus aureum.</title>
        <authorList>
            <person name="Wang G."/>
        </authorList>
    </citation>
    <scope>NUCLEOTIDE SEQUENCE</scope>
    <source>
        <strain evidence="8">BMA12</strain>
    </source>
</reference>
<accession>A0ABT8L165</accession>
<dbReference type="RefSeq" id="WP_346756766.1">
    <property type="nucleotide sequence ID" value="NZ_JAUJEB010000001.1"/>
</dbReference>
<dbReference type="Gene3D" id="3.20.20.140">
    <property type="entry name" value="Metal-dependent hydrolases"/>
    <property type="match status" value="2"/>
</dbReference>
<dbReference type="InterPro" id="IPR016195">
    <property type="entry name" value="Pol/histidinol_Pase-like"/>
</dbReference>
<dbReference type="Proteomes" id="UP001172083">
    <property type="component" value="Unassembled WGS sequence"/>
</dbReference>
<dbReference type="InterPro" id="IPR004013">
    <property type="entry name" value="PHP_dom"/>
</dbReference>
<dbReference type="SMART" id="SM00481">
    <property type="entry name" value="POLIIIAc"/>
    <property type="match status" value="1"/>
</dbReference>
<keyword evidence="4" id="KW-0235">DNA replication</keyword>
<dbReference type="NCBIfam" id="TIGR00594">
    <property type="entry name" value="polc"/>
    <property type="match status" value="1"/>
</dbReference>
<feature type="domain" description="Polymerase/histidinol phosphatase N-terminal" evidence="7">
    <location>
        <begin position="1"/>
        <end position="72"/>
    </location>
</feature>
<dbReference type="InterPro" id="IPR040982">
    <property type="entry name" value="DNA_pol3_finger"/>
</dbReference>
<dbReference type="Pfam" id="PF07733">
    <property type="entry name" value="DNA_pol3_alpha"/>
    <property type="match status" value="1"/>
</dbReference>
<evidence type="ECO:0000256" key="5">
    <source>
        <dbReference type="ARBA" id="ARBA00022932"/>
    </source>
</evidence>
<dbReference type="InterPro" id="IPR004805">
    <property type="entry name" value="DnaE2/DnaE/PolC"/>
</dbReference>
<evidence type="ECO:0000256" key="6">
    <source>
        <dbReference type="ARBA" id="ARBA00049244"/>
    </source>
</evidence>
<evidence type="ECO:0000256" key="2">
    <source>
        <dbReference type="ARBA" id="ARBA00022679"/>
    </source>
</evidence>
<dbReference type="InterPro" id="IPR029460">
    <property type="entry name" value="DNAPol_HHH"/>
</dbReference>
<keyword evidence="9" id="KW-1185">Reference proteome</keyword>
<dbReference type="EMBL" id="JAUJEB010000001">
    <property type="protein sequence ID" value="MDN5211433.1"/>
    <property type="molecule type" value="Genomic_DNA"/>
</dbReference>
<gene>
    <name evidence="8" type="primary">dnaE</name>
    <name evidence="8" type="ORF">QQ020_05205</name>
</gene>
<keyword evidence="5" id="KW-0239">DNA-directed DNA polymerase</keyword>
<comment type="catalytic activity">
    <reaction evidence="6">
        <text>DNA(n) + a 2'-deoxyribonucleoside 5'-triphosphate = DNA(n+1) + diphosphate</text>
        <dbReference type="Rhea" id="RHEA:22508"/>
        <dbReference type="Rhea" id="RHEA-COMP:17339"/>
        <dbReference type="Rhea" id="RHEA-COMP:17340"/>
        <dbReference type="ChEBI" id="CHEBI:33019"/>
        <dbReference type="ChEBI" id="CHEBI:61560"/>
        <dbReference type="ChEBI" id="CHEBI:173112"/>
        <dbReference type="EC" id="2.7.7.7"/>
    </reaction>
</comment>
<evidence type="ECO:0000256" key="1">
    <source>
        <dbReference type="ARBA" id="ARBA00012417"/>
    </source>
</evidence>
<protein>
    <recommendedName>
        <fullName evidence="1">DNA-directed DNA polymerase</fullName>
        <ecNumber evidence="1">2.7.7.7</ecNumber>
    </recommendedName>
</protein>
<evidence type="ECO:0000259" key="7">
    <source>
        <dbReference type="SMART" id="SM00481"/>
    </source>
</evidence>
<dbReference type="SUPFAM" id="SSF89550">
    <property type="entry name" value="PHP domain-like"/>
    <property type="match status" value="1"/>
</dbReference>
<dbReference type="InterPro" id="IPR003141">
    <property type="entry name" value="Pol/His_phosphatase_N"/>
</dbReference>
<dbReference type="InterPro" id="IPR011708">
    <property type="entry name" value="DNA_pol3_alpha_NTPase_dom"/>
</dbReference>
<proteinExistence type="predicted"/>
<evidence type="ECO:0000256" key="4">
    <source>
        <dbReference type="ARBA" id="ARBA00022705"/>
    </source>
</evidence>
<name>A0ABT8L165_9BACT</name>